<dbReference type="EMBL" id="KL142401">
    <property type="protein sequence ID" value="KDR69548.1"/>
    <property type="molecule type" value="Genomic_DNA"/>
</dbReference>
<keyword evidence="1" id="KW-1133">Transmembrane helix</keyword>
<evidence type="ECO:0000313" key="2">
    <source>
        <dbReference type="EMBL" id="KDR69548.1"/>
    </source>
</evidence>
<organism evidence="2 3">
    <name type="scientific">Galerina marginata (strain CBS 339.88)</name>
    <dbReference type="NCBI Taxonomy" id="685588"/>
    <lineage>
        <taxon>Eukaryota</taxon>
        <taxon>Fungi</taxon>
        <taxon>Dikarya</taxon>
        <taxon>Basidiomycota</taxon>
        <taxon>Agaricomycotina</taxon>
        <taxon>Agaricomycetes</taxon>
        <taxon>Agaricomycetidae</taxon>
        <taxon>Agaricales</taxon>
        <taxon>Agaricineae</taxon>
        <taxon>Strophariaceae</taxon>
        <taxon>Galerina</taxon>
    </lineage>
</organism>
<keyword evidence="1" id="KW-0812">Transmembrane</keyword>
<reference evidence="3" key="1">
    <citation type="journal article" date="2014" name="Proc. Natl. Acad. Sci. U.S.A.">
        <title>Extensive sampling of basidiomycete genomes demonstrates inadequacy of the white-rot/brown-rot paradigm for wood decay fungi.</title>
        <authorList>
            <person name="Riley R."/>
            <person name="Salamov A.A."/>
            <person name="Brown D.W."/>
            <person name="Nagy L.G."/>
            <person name="Floudas D."/>
            <person name="Held B.W."/>
            <person name="Levasseur A."/>
            <person name="Lombard V."/>
            <person name="Morin E."/>
            <person name="Otillar R."/>
            <person name="Lindquist E.A."/>
            <person name="Sun H."/>
            <person name="LaButti K.M."/>
            <person name="Schmutz J."/>
            <person name="Jabbour D."/>
            <person name="Luo H."/>
            <person name="Baker S.E."/>
            <person name="Pisabarro A.G."/>
            <person name="Walton J.D."/>
            <person name="Blanchette R.A."/>
            <person name="Henrissat B."/>
            <person name="Martin F."/>
            <person name="Cullen D."/>
            <person name="Hibbett D.S."/>
            <person name="Grigoriev I.V."/>
        </authorList>
    </citation>
    <scope>NUCLEOTIDE SEQUENCE [LARGE SCALE GENOMIC DNA]</scope>
    <source>
        <strain evidence="3">CBS 339.88</strain>
    </source>
</reference>
<sequence length="102" mass="11397">MDSPFVGIVVLPTSVYTFVCCLSSQITVTPTIKNASFLRIYDRNIKGDISLGLFLFYRYFAALLSRSSMPVFDLHSLGPLKYHDHKGHATLINVVFVVSEPV</sequence>
<evidence type="ECO:0000256" key="1">
    <source>
        <dbReference type="SAM" id="Phobius"/>
    </source>
</evidence>
<feature type="transmembrane region" description="Helical" evidence="1">
    <location>
        <begin position="6"/>
        <end position="28"/>
    </location>
</feature>
<evidence type="ECO:0000313" key="3">
    <source>
        <dbReference type="Proteomes" id="UP000027222"/>
    </source>
</evidence>
<dbReference type="HOGENOM" id="CLU_2277718_0_0_1"/>
<keyword evidence="1" id="KW-0472">Membrane</keyword>
<gene>
    <name evidence="2" type="ORF">GALMADRAFT_230549</name>
</gene>
<name>A0A067SS08_GALM3</name>
<keyword evidence="3" id="KW-1185">Reference proteome</keyword>
<dbReference type="Proteomes" id="UP000027222">
    <property type="component" value="Unassembled WGS sequence"/>
</dbReference>
<accession>A0A067SS08</accession>
<protein>
    <submittedName>
        <fullName evidence="2">Uncharacterized protein</fullName>
    </submittedName>
</protein>
<dbReference type="AlphaFoldDB" id="A0A067SS08"/>
<proteinExistence type="predicted"/>